<keyword evidence="4" id="KW-1185">Reference proteome</keyword>
<keyword evidence="2" id="KW-0812">Transmembrane</keyword>
<evidence type="ECO:0000256" key="2">
    <source>
        <dbReference type="SAM" id="Phobius"/>
    </source>
</evidence>
<reference evidence="3 4" key="1">
    <citation type="submission" date="2020-10" db="EMBL/GenBank/DDBJ databases">
        <authorList>
            <person name="Sedaghatjoo S."/>
        </authorList>
    </citation>
    <scope>NUCLEOTIDE SEQUENCE [LARGE SCALE GENOMIC DNA]</scope>
    <source>
        <strain evidence="3 4">LLFL</strain>
    </source>
</reference>
<feature type="transmembrane region" description="Helical" evidence="2">
    <location>
        <begin position="415"/>
        <end position="439"/>
    </location>
</feature>
<comment type="caution">
    <text evidence="3">The sequence shown here is derived from an EMBL/GenBank/DDBJ whole genome shotgun (WGS) entry which is preliminary data.</text>
</comment>
<feature type="transmembrane region" description="Helical" evidence="2">
    <location>
        <begin position="445"/>
        <end position="468"/>
    </location>
</feature>
<evidence type="ECO:0008006" key="5">
    <source>
        <dbReference type="Google" id="ProtNLM"/>
    </source>
</evidence>
<dbReference type="EMBL" id="CAJHJF010005323">
    <property type="protein sequence ID" value="CAD6949233.1"/>
    <property type="molecule type" value="Genomic_DNA"/>
</dbReference>
<feature type="compositionally biased region" description="Low complexity" evidence="1">
    <location>
        <begin position="15"/>
        <end position="27"/>
    </location>
</feature>
<dbReference type="AlphaFoldDB" id="A0A9N8QKU6"/>
<keyword evidence="2" id="KW-0472">Membrane</keyword>
<organism evidence="3 4">
    <name type="scientific">Tilletia laevis</name>
    <dbReference type="NCBI Taxonomy" id="157183"/>
    <lineage>
        <taxon>Eukaryota</taxon>
        <taxon>Fungi</taxon>
        <taxon>Dikarya</taxon>
        <taxon>Basidiomycota</taxon>
        <taxon>Ustilaginomycotina</taxon>
        <taxon>Exobasidiomycetes</taxon>
        <taxon>Tilletiales</taxon>
        <taxon>Tilletiaceae</taxon>
        <taxon>Tilletia</taxon>
    </lineage>
</organism>
<dbReference type="Proteomes" id="UP000836404">
    <property type="component" value="Unassembled WGS sequence"/>
</dbReference>
<feature type="transmembrane region" description="Helical" evidence="2">
    <location>
        <begin position="290"/>
        <end position="312"/>
    </location>
</feature>
<proteinExistence type="predicted"/>
<feature type="transmembrane region" description="Helical" evidence="2">
    <location>
        <begin position="324"/>
        <end position="349"/>
    </location>
</feature>
<evidence type="ECO:0000313" key="3">
    <source>
        <dbReference type="EMBL" id="CAD6949233.1"/>
    </source>
</evidence>
<gene>
    <name evidence="3" type="ORF">JKILLFL_G5367</name>
</gene>
<accession>A0A9N8QKU6</accession>
<name>A0A9N8QKU6_9BASI</name>
<evidence type="ECO:0000256" key="1">
    <source>
        <dbReference type="SAM" id="MobiDB-lite"/>
    </source>
</evidence>
<evidence type="ECO:0000313" key="4">
    <source>
        <dbReference type="Proteomes" id="UP000836404"/>
    </source>
</evidence>
<protein>
    <recommendedName>
        <fullName evidence="5">Transmembrane protein</fullName>
    </recommendedName>
</protein>
<feature type="region of interest" description="Disordered" evidence="1">
    <location>
        <begin position="1"/>
        <end position="95"/>
    </location>
</feature>
<keyword evidence="2" id="KW-1133">Transmembrane helix</keyword>
<sequence length="527" mass="56695">MTDSIEHGEAIALQSTTLPMSTSTSSSHQDADATLTDLNESTGAGGVSAEADASTSDDQHQHYSGGSALAGAKQPDPSGAGGTQAAPQPSPDDYRNLRKSLLETRAILRTAADAFAVLASSRHFLVSVLECRSRIEAVVAKIGDNEACPFATEQRDKISQCLGDLFLALIRTREQLEIATGTPYLINPFEKRQSPEDVIKVVTSTATSRRQNTSTVCNQGGKTGDTNANGNGCEAIPGSSNLPLTQILSLFSWEQKDAINQLRVDIDDFAAIGKPMLLGMQKRQSDGNTLLSAAALLFASTVAGVGNSILFSTRGDSSNVSTRAVQILWTISLSLSIVTALIAATAAYWNSDMWGVRKALSVERKLSESVNKHQDPALSDTTQSDTEPDGLKRSVLAVHNELVWMRRDFRSVFQAAPVVIFSISVLTFFGGLCVSPLHLGLHASVQIATSVTSGASVVLLAFVIWTTVRSFQPSYLCKLKEKADKHPRGDGWWPLSSIRRRESPTNTQGGEQMTNMQRGEERIHFDV</sequence>